<sequence>MNTAHQHTPCGPWGDALRSLGYLT</sequence>
<reference evidence="1 2" key="1">
    <citation type="submission" date="2019-05" db="EMBL/GenBank/DDBJ databases">
        <title>Another draft genome of Portunus trituberculatus and its Hox gene families provides insights of decapod evolution.</title>
        <authorList>
            <person name="Jeong J.-H."/>
            <person name="Song I."/>
            <person name="Kim S."/>
            <person name="Choi T."/>
            <person name="Kim D."/>
            <person name="Ryu S."/>
            <person name="Kim W."/>
        </authorList>
    </citation>
    <scope>NUCLEOTIDE SEQUENCE [LARGE SCALE GENOMIC DNA]</scope>
    <source>
        <tissue evidence="1">Muscle</tissue>
    </source>
</reference>
<proteinExistence type="predicted"/>
<evidence type="ECO:0000313" key="2">
    <source>
        <dbReference type="Proteomes" id="UP000324222"/>
    </source>
</evidence>
<name>A0A5B7HEN3_PORTR</name>
<protein>
    <submittedName>
        <fullName evidence="1">Uncharacterized protein</fullName>
    </submittedName>
</protein>
<keyword evidence="2" id="KW-1185">Reference proteome</keyword>
<accession>A0A5B7HEN3</accession>
<dbReference type="Proteomes" id="UP000324222">
    <property type="component" value="Unassembled WGS sequence"/>
</dbReference>
<organism evidence="1 2">
    <name type="scientific">Portunus trituberculatus</name>
    <name type="common">Swimming crab</name>
    <name type="synonym">Neptunus trituberculatus</name>
    <dbReference type="NCBI Taxonomy" id="210409"/>
    <lineage>
        <taxon>Eukaryota</taxon>
        <taxon>Metazoa</taxon>
        <taxon>Ecdysozoa</taxon>
        <taxon>Arthropoda</taxon>
        <taxon>Crustacea</taxon>
        <taxon>Multicrustacea</taxon>
        <taxon>Malacostraca</taxon>
        <taxon>Eumalacostraca</taxon>
        <taxon>Eucarida</taxon>
        <taxon>Decapoda</taxon>
        <taxon>Pleocyemata</taxon>
        <taxon>Brachyura</taxon>
        <taxon>Eubrachyura</taxon>
        <taxon>Portunoidea</taxon>
        <taxon>Portunidae</taxon>
        <taxon>Portuninae</taxon>
        <taxon>Portunus</taxon>
    </lineage>
</organism>
<gene>
    <name evidence="1" type="ORF">E2C01_062427</name>
</gene>
<comment type="caution">
    <text evidence="1">The sequence shown here is derived from an EMBL/GenBank/DDBJ whole genome shotgun (WGS) entry which is preliminary data.</text>
</comment>
<dbReference type="AlphaFoldDB" id="A0A5B7HEN3"/>
<evidence type="ECO:0000313" key="1">
    <source>
        <dbReference type="EMBL" id="MPC68229.1"/>
    </source>
</evidence>
<dbReference type="EMBL" id="VSRR010027509">
    <property type="protein sequence ID" value="MPC68229.1"/>
    <property type="molecule type" value="Genomic_DNA"/>
</dbReference>